<name>A0A7D5TD28_9EURY</name>
<evidence type="ECO:0000313" key="1">
    <source>
        <dbReference type="EMBL" id="QLH83429.1"/>
    </source>
</evidence>
<dbReference type="Proteomes" id="UP000509346">
    <property type="component" value="Chromosome"/>
</dbReference>
<organism evidence="1 2">
    <name type="scientific">Halosimplex pelagicum</name>
    <dbReference type="NCBI Taxonomy" id="869886"/>
    <lineage>
        <taxon>Archaea</taxon>
        <taxon>Methanobacteriati</taxon>
        <taxon>Methanobacteriota</taxon>
        <taxon>Stenosarchaea group</taxon>
        <taxon>Halobacteria</taxon>
        <taxon>Halobacteriales</taxon>
        <taxon>Haloarculaceae</taxon>
        <taxon>Halosimplex</taxon>
    </lineage>
</organism>
<dbReference type="EMBL" id="CP058909">
    <property type="protein sequence ID" value="QLH83429.1"/>
    <property type="molecule type" value="Genomic_DNA"/>
</dbReference>
<sequence>MRLRFAGFEVTGLIVPAVVTGRRIPHSDAWIVADGELDAGTDDHADHPDIPIS</sequence>
<dbReference type="KEGG" id="hpel:HZS54_18115"/>
<dbReference type="GeneID" id="56084546"/>
<gene>
    <name evidence="1" type="ORF">HZS54_18115</name>
</gene>
<evidence type="ECO:0000313" key="2">
    <source>
        <dbReference type="Proteomes" id="UP000509346"/>
    </source>
</evidence>
<protein>
    <submittedName>
        <fullName evidence="1">Uncharacterized protein</fullName>
    </submittedName>
</protein>
<dbReference type="RefSeq" id="WP_179918478.1">
    <property type="nucleotide sequence ID" value="NZ_CP058909.1"/>
</dbReference>
<dbReference type="AlphaFoldDB" id="A0A7D5TD28"/>
<accession>A0A7D5TD28</accession>
<proteinExistence type="predicted"/>
<reference evidence="1 2" key="1">
    <citation type="submission" date="2020-07" db="EMBL/GenBank/DDBJ databases">
        <title>Halosimplex litoreum sp. nov. and Halosimplex rubrum sp. nov., isolated from different salt environments.</title>
        <authorList>
            <person name="Cui H."/>
        </authorList>
    </citation>
    <scope>NUCLEOTIDE SEQUENCE [LARGE SCALE GENOMIC DNA]</scope>
    <source>
        <strain evidence="1 2">R2</strain>
    </source>
</reference>
<keyword evidence="2" id="KW-1185">Reference proteome</keyword>